<feature type="transmembrane region" description="Helical" evidence="7">
    <location>
        <begin position="259"/>
        <end position="285"/>
    </location>
</feature>
<dbReference type="GO" id="GO:0005886">
    <property type="term" value="C:plasma membrane"/>
    <property type="evidence" value="ECO:0007669"/>
    <property type="project" value="UniProtKB-SubCell"/>
</dbReference>
<sequence length="338" mass="36703">MWASLASHFMRRLAVAVPTMLALSVVVFVVLRLLPADPLGMMLPPSATRAEVEALRHAMGLDRSLIAQYGIWLGHVLQGDLGSSVSAGAPVTQLIATTLPATLELSFVALVMALAISIPGGLLLYVLHDRRGELAADIGLVLLISIPGFLWGIFLMLGFGVHWPVLPFSGRFSSDVSASGYTGFVLLDFLLQGRWRDWLDAASHLVLPALALALGFSPLIARVLRASLLETSHEQYVTVARLRGQPERRVILRHMLRNAFLPTLTLIGVQFGFLFGGTLLIEMIFSFPGLGNLMVQAVRNHDLPLIQGISLVFCAVILLINASVDCLYAVIDPRLRDS</sequence>
<accession>A0A0J6C2Y0</accession>
<evidence type="ECO:0000256" key="1">
    <source>
        <dbReference type="ARBA" id="ARBA00004651"/>
    </source>
</evidence>
<reference evidence="9 12" key="2">
    <citation type="submission" date="2016-07" db="EMBL/GenBank/DDBJ databases">
        <title>Complete genome sequences of Bordetella pseudohinzii.</title>
        <authorList>
            <person name="Spilker T."/>
            <person name="Darrah R."/>
            <person name="LiPuma J.J."/>
        </authorList>
    </citation>
    <scope>NUCLEOTIDE SEQUENCE [LARGE SCALE GENOMIC DNA]</scope>
    <source>
        <strain evidence="9 12">HI4681</strain>
    </source>
</reference>
<evidence type="ECO:0000256" key="6">
    <source>
        <dbReference type="ARBA" id="ARBA00023136"/>
    </source>
</evidence>
<gene>
    <name evidence="10" type="primary">dppB_4</name>
    <name evidence="9" type="ORF">BBN53_13555</name>
    <name evidence="10" type="ORF">ERS370011_02871</name>
</gene>
<evidence type="ECO:0000259" key="8">
    <source>
        <dbReference type="PROSITE" id="PS50928"/>
    </source>
</evidence>
<feature type="transmembrane region" description="Helical" evidence="7">
    <location>
        <begin position="107"/>
        <end position="127"/>
    </location>
</feature>
<proteinExistence type="inferred from homology"/>
<evidence type="ECO:0000256" key="7">
    <source>
        <dbReference type="RuleBase" id="RU363032"/>
    </source>
</evidence>
<dbReference type="OrthoDB" id="9803623at2"/>
<dbReference type="PANTHER" id="PTHR43163:SF6">
    <property type="entry name" value="DIPEPTIDE TRANSPORT SYSTEM PERMEASE PROTEIN DPPB-RELATED"/>
    <property type="match status" value="1"/>
</dbReference>
<dbReference type="KEGG" id="bpdz:BBN53_13555"/>
<feature type="transmembrane region" description="Helical" evidence="7">
    <location>
        <begin position="139"/>
        <end position="163"/>
    </location>
</feature>
<feature type="transmembrane region" description="Helical" evidence="7">
    <location>
        <begin position="12"/>
        <end position="34"/>
    </location>
</feature>
<dbReference type="PROSITE" id="PS50928">
    <property type="entry name" value="ABC_TM1"/>
    <property type="match status" value="1"/>
</dbReference>
<organism evidence="10 11">
    <name type="scientific">Bordetella pseudohinzii</name>
    <dbReference type="NCBI Taxonomy" id="1331258"/>
    <lineage>
        <taxon>Bacteria</taxon>
        <taxon>Pseudomonadati</taxon>
        <taxon>Pseudomonadota</taxon>
        <taxon>Betaproteobacteria</taxon>
        <taxon>Burkholderiales</taxon>
        <taxon>Alcaligenaceae</taxon>
        <taxon>Bordetella</taxon>
    </lineage>
</organism>
<dbReference type="InterPro" id="IPR000515">
    <property type="entry name" value="MetI-like"/>
</dbReference>
<evidence type="ECO:0000313" key="11">
    <source>
        <dbReference type="Proteomes" id="UP000053096"/>
    </source>
</evidence>
<dbReference type="AlphaFoldDB" id="A0A0J6C2Y0"/>
<evidence type="ECO:0000256" key="3">
    <source>
        <dbReference type="ARBA" id="ARBA00022475"/>
    </source>
</evidence>
<comment type="subcellular location">
    <subcellularLocation>
        <location evidence="1 7">Cell membrane</location>
        <topology evidence="1 7">Multi-pass membrane protein</topology>
    </subcellularLocation>
</comment>
<keyword evidence="3" id="KW-1003">Cell membrane</keyword>
<dbReference type="EMBL" id="CP016440">
    <property type="protein sequence ID" value="ANY16820.1"/>
    <property type="molecule type" value="Genomic_DNA"/>
</dbReference>
<reference evidence="10 11" key="1">
    <citation type="submission" date="2015-09" db="EMBL/GenBank/DDBJ databases">
        <authorList>
            <person name="Jackson K.R."/>
            <person name="Lunt B.L."/>
            <person name="Fisher J.N.B."/>
            <person name="Gardner A.V."/>
            <person name="Bailey M.E."/>
            <person name="Deus L.M."/>
            <person name="Earl A.S."/>
            <person name="Gibby P.D."/>
            <person name="Hartmann K.A."/>
            <person name="Liu J.E."/>
            <person name="Manci A.M."/>
            <person name="Nielsen D.A."/>
            <person name="Solomon M.B."/>
            <person name="Breakwell D.P."/>
            <person name="Burnett S.H."/>
            <person name="Grose J.H."/>
        </authorList>
    </citation>
    <scope>NUCLEOTIDE SEQUENCE [LARGE SCALE GENOMIC DNA]</scope>
    <source>
        <strain evidence="10 11">2789STDY5608636</strain>
    </source>
</reference>
<dbReference type="Pfam" id="PF19300">
    <property type="entry name" value="BPD_transp_1_N"/>
    <property type="match status" value="1"/>
</dbReference>
<dbReference type="GO" id="GO:0071916">
    <property type="term" value="F:dipeptide transmembrane transporter activity"/>
    <property type="evidence" value="ECO:0007669"/>
    <property type="project" value="TreeGrafter"/>
</dbReference>
<dbReference type="Proteomes" id="UP000092950">
    <property type="component" value="Chromosome"/>
</dbReference>
<dbReference type="SUPFAM" id="SSF161098">
    <property type="entry name" value="MetI-like"/>
    <property type="match status" value="1"/>
</dbReference>
<dbReference type="CDD" id="cd06261">
    <property type="entry name" value="TM_PBP2"/>
    <property type="match status" value="1"/>
</dbReference>
<keyword evidence="4 7" id="KW-0812">Transmembrane</keyword>
<dbReference type="RefSeq" id="WP_048026340.1">
    <property type="nucleotide sequence ID" value="NZ_CAJGUP010000001.1"/>
</dbReference>
<evidence type="ECO:0000313" key="10">
    <source>
        <dbReference type="EMBL" id="CUI91913.1"/>
    </source>
</evidence>
<evidence type="ECO:0000313" key="9">
    <source>
        <dbReference type="EMBL" id="ANY16820.1"/>
    </source>
</evidence>
<protein>
    <submittedName>
        <fullName evidence="9">ABC transporter permease</fullName>
    </submittedName>
    <submittedName>
        <fullName evidence="10">Dipeptide transport system permease protein dppB</fullName>
    </submittedName>
</protein>
<dbReference type="PANTHER" id="PTHR43163">
    <property type="entry name" value="DIPEPTIDE TRANSPORT SYSTEM PERMEASE PROTEIN DPPB-RELATED"/>
    <property type="match status" value="1"/>
</dbReference>
<evidence type="ECO:0000256" key="2">
    <source>
        <dbReference type="ARBA" id="ARBA00022448"/>
    </source>
</evidence>
<accession>A0A0M7GAW7</accession>
<comment type="similarity">
    <text evidence="7">Belongs to the binding-protein-dependent transport system permease family.</text>
</comment>
<dbReference type="Proteomes" id="UP000053096">
    <property type="component" value="Unassembled WGS sequence"/>
</dbReference>
<feature type="transmembrane region" description="Helical" evidence="7">
    <location>
        <begin position="205"/>
        <end position="224"/>
    </location>
</feature>
<feature type="domain" description="ABC transmembrane type-1" evidence="8">
    <location>
        <begin position="99"/>
        <end position="324"/>
    </location>
</feature>
<dbReference type="InterPro" id="IPR035906">
    <property type="entry name" value="MetI-like_sf"/>
</dbReference>
<feature type="transmembrane region" description="Helical" evidence="7">
    <location>
        <begin position="305"/>
        <end position="331"/>
    </location>
</feature>
<name>A0A0J6C2Y0_9BORD</name>
<evidence type="ECO:0000313" key="12">
    <source>
        <dbReference type="Proteomes" id="UP000092950"/>
    </source>
</evidence>
<dbReference type="InterPro" id="IPR045621">
    <property type="entry name" value="BPD_transp_1_N"/>
</dbReference>
<keyword evidence="2 7" id="KW-0813">Transport</keyword>
<evidence type="ECO:0000256" key="4">
    <source>
        <dbReference type="ARBA" id="ARBA00022692"/>
    </source>
</evidence>
<keyword evidence="6 7" id="KW-0472">Membrane</keyword>
<dbReference type="EMBL" id="CYTV01000007">
    <property type="protein sequence ID" value="CUI91913.1"/>
    <property type="molecule type" value="Genomic_DNA"/>
</dbReference>
<dbReference type="Pfam" id="PF00528">
    <property type="entry name" value="BPD_transp_1"/>
    <property type="match status" value="1"/>
</dbReference>
<dbReference type="Gene3D" id="1.10.3720.10">
    <property type="entry name" value="MetI-like"/>
    <property type="match status" value="1"/>
</dbReference>
<evidence type="ECO:0000256" key="5">
    <source>
        <dbReference type="ARBA" id="ARBA00022989"/>
    </source>
</evidence>
<keyword evidence="5 7" id="KW-1133">Transmembrane helix</keyword>
<keyword evidence="12" id="KW-1185">Reference proteome</keyword>